<keyword evidence="1" id="KW-1133">Transmembrane helix</keyword>
<keyword evidence="1" id="KW-0812">Transmembrane</keyword>
<dbReference type="AlphaFoldDB" id="A0A9P7YA18"/>
<accession>A0A9P7YA18</accession>
<gene>
    <name evidence="2" type="ORF">BJ875DRAFT_473041</name>
</gene>
<proteinExistence type="predicted"/>
<protein>
    <submittedName>
        <fullName evidence="2">Uncharacterized protein</fullName>
    </submittedName>
</protein>
<comment type="caution">
    <text evidence="2">The sequence shown here is derived from an EMBL/GenBank/DDBJ whole genome shotgun (WGS) entry which is preliminary data.</text>
</comment>
<evidence type="ECO:0000256" key="1">
    <source>
        <dbReference type="SAM" id="Phobius"/>
    </source>
</evidence>
<keyword evidence="1" id="KW-0472">Membrane</keyword>
<sequence>MIGTLTSSVSKSVHISKYLIFLYLLWLFRTAANIRLCKVTILADCLETSLINSIATTNLLNQSRQKLALV</sequence>
<organism evidence="2 3">
    <name type="scientific">Amylocarpus encephaloides</name>
    <dbReference type="NCBI Taxonomy" id="45428"/>
    <lineage>
        <taxon>Eukaryota</taxon>
        <taxon>Fungi</taxon>
        <taxon>Dikarya</taxon>
        <taxon>Ascomycota</taxon>
        <taxon>Pezizomycotina</taxon>
        <taxon>Leotiomycetes</taxon>
        <taxon>Helotiales</taxon>
        <taxon>Helotiales incertae sedis</taxon>
        <taxon>Amylocarpus</taxon>
    </lineage>
</organism>
<reference evidence="2" key="1">
    <citation type="journal article" date="2021" name="IMA Fungus">
        <title>Genomic characterization of three marine fungi, including Emericellopsis atlantica sp. nov. with signatures of a generalist lifestyle and marine biomass degradation.</title>
        <authorList>
            <person name="Hagestad O.C."/>
            <person name="Hou L."/>
            <person name="Andersen J.H."/>
            <person name="Hansen E.H."/>
            <person name="Altermark B."/>
            <person name="Li C."/>
            <person name="Kuhnert E."/>
            <person name="Cox R.J."/>
            <person name="Crous P.W."/>
            <person name="Spatafora J.W."/>
            <person name="Lail K."/>
            <person name="Amirebrahimi M."/>
            <person name="Lipzen A."/>
            <person name="Pangilinan J."/>
            <person name="Andreopoulos W."/>
            <person name="Hayes R.D."/>
            <person name="Ng V."/>
            <person name="Grigoriev I.V."/>
            <person name="Jackson S.A."/>
            <person name="Sutton T.D.S."/>
            <person name="Dobson A.D.W."/>
            <person name="Rama T."/>
        </authorList>
    </citation>
    <scope>NUCLEOTIDE SEQUENCE</scope>
    <source>
        <strain evidence="2">TRa018bII</strain>
    </source>
</reference>
<keyword evidence="3" id="KW-1185">Reference proteome</keyword>
<name>A0A9P7YA18_9HELO</name>
<evidence type="ECO:0000313" key="2">
    <source>
        <dbReference type="EMBL" id="KAG9230123.1"/>
    </source>
</evidence>
<dbReference type="EMBL" id="MU251699">
    <property type="protein sequence ID" value="KAG9230123.1"/>
    <property type="molecule type" value="Genomic_DNA"/>
</dbReference>
<evidence type="ECO:0000313" key="3">
    <source>
        <dbReference type="Proteomes" id="UP000824998"/>
    </source>
</evidence>
<feature type="transmembrane region" description="Helical" evidence="1">
    <location>
        <begin position="15"/>
        <end position="32"/>
    </location>
</feature>
<dbReference type="Proteomes" id="UP000824998">
    <property type="component" value="Unassembled WGS sequence"/>
</dbReference>